<name>A0A1F4S0U3_UNCSA</name>
<dbReference type="AlphaFoldDB" id="A0A1F4S0U3"/>
<protein>
    <recommendedName>
        <fullName evidence="2">Peptidase A2 domain-containing protein</fullName>
    </recommendedName>
</protein>
<dbReference type="Gene3D" id="2.40.70.10">
    <property type="entry name" value="Acid Proteases"/>
    <property type="match status" value="1"/>
</dbReference>
<evidence type="ECO:0000256" key="1">
    <source>
        <dbReference type="ARBA" id="ARBA00022801"/>
    </source>
</evidence>
<dbReference type="EMBL" id="MEUA01000042">
    <property type="protein sequence ID" value="OGC14065.1"/>
    <property type="molecule type" value="Genomic_DNA"/>
</dbReference>
<accession>A0A1F4S0U3</accession>
<dbReference type="Proteomes" id="UP000177905">
    <property type="component" value="Unassembled WGS sequence"/>
</dbReference>
<proteinExistence type="predicted"/>
<dbReference type="PROSITE" id="PS00141">
    <property type="entry name" value="ASP_PROTEASE"/>
    <property type="match status" value="1"/>
</dbReference>
<evidence type="ECO:0000313" key="4">
    <source>
        <dbReference type="Proteomes" id="UP000177905"/>
    </source>
</evidence>
<evidence type="ECO:0000259" key="2">
    <source>
        <dbReference type="PROSITE" id="PS50175"/>
    </source>
</evidence>
<dbReference type="InterPro" id="IPR021109">
    <property type="entry name" value="Peptidase_aspartic_dom_sf"/>
</dbReference>
<dbReference type="GO" id="GO:0004190">
    <property type="term" value="F:aspartic-type endopeptidase activity"/>
    <property type="evidence" value="ECO:0007669"/>
    <property type="project" value="InterPro"/>
</dbReference>
<dbReference type="InterPro" id="IPR001995">
    <property type="entry name" value="Peptidase_A2_cat"/>
</dbReference>
<evidence type="ECO:0000313" key="3">
    <source>
        <dbReference type="EMBL" id="OGC14065.1"/>
    </source>
</evidence>
<organism evidence="3 4">
    <name type="scientific">candidate division WOR-1 bacterium RIFOXYB2_FULL_36_35</name>
    <dbReference type="NCBI Taxonomy" id="1802578"/>
    <lineage>
        <taxon>Bacteria</taxon>
        <taxon>Bacillati</taxon>
        <taxon>Saganbacteria</taxon>
    </lineage>
</organism>
<dbReference type="PROSITE" id="PS50175">
    <property type="entry name" value="ASP_PROT_RETROV"/>
    <property type="match status" value="1"/>
</dbReference>
<sequence length="134" mass="15673">MREKFPYEKEVSKLFGVIKRPVALAYCWSQRFHTYLKVYFIVDTGADYTLFPFSKAYDFGINLEKDCKKFKTYGIGGEETVFLCPEFKIKLCGKELFLPVGFLKRDDIPPLLGRHKCLDEFSVLFSDFITTFEC</sequence>
<reference evidence="3 4" key="1">
    <citation type="journal article" date="2016" name="Nat. Commun.">
        <title>Thousands of microbial genomes shed light on interconnected biogeochemical processes in an aquifer system.</title>
        <authorList>
            <person name="Anantharaman K."/>
            <person name="Brown C.T."/>
            <person name="Hug L.A."/>
            <person name="Sharon I."/>
            <person name="Castelle C.J."/>
            <person name="Probst A.J."/>
            <person name="Thomas B.C."/>
            <person name="Singh A."/>
            <person name="Wilkins M.J."/>
            <person name="Karaoz U."/>
            <person name="Brodie E.L."/>
            <person name="Williams K.H."/>
            <person name="Hubbard S.S."/>
            <person name="Banfield J.F."/>
        </authorList>
    </citation>
    <scope>NUCLEOTIDE SEQUENCE [LARGE SCALE GENOMIC DNA]</scope>
</reference>
<feature type="domain" description="Peptidase A2" evidence="2">
    <location>
        <begin position="38"/>
        <end position="116"/>
    </location>
</feature>
<comment type="caution">
    <text evidence="3">The sequence shown here is derived from an EMBL/GenBank/DDBJ whole genome shotgun (WGS) entry which is preliminary data.</text>
</comment>
<keyword evidence="1" id="KW-0378">Hydrolase</keyword>
<dbReference type="InterPro" id="IPR001969">
    <property type="entry name" value="Aspartic_peptidase_AS"/>
</dbReference>
<dbReference type="GO" id="GO:0006508">
    <property type="term" value="P:proteolysis"/>
    <property type="evidence" value="ECO:0007669"/>
    <property type="project" value="InterPro"/>
</dbReference>
<gene>
    <name evidence="3" type="ORF">A2290_07015</name>
</gene>
<dbReference type="SUPFAM" id="SSF50630">
    <property type="entry name" value="Acid proteases"/>
    <property type="match status" value="1"/>
</dbReference>